<comment type="caution">
    <text evidence="2">The sequence shown here is derived from an EMBL/GenBank/DDBJ whole genome shotgun (WGS) entry which is preliminary data.</text>
</comment>
<evidence type="ECO:0000313" key="3">
    <source>
        <dbReference type="Proteomes" id="UP001381693"/>
    </source>
</evidence>
<keyword evidence="3" id="KW-1185">Reference proteome</keyword>
<name>A0AAN8ZRX5_HALRR</name>
<evidence type="ECO:0000313" key="2">
    <source>
        <dbReference type="EMBL" id="KAK7066051.1"/>
    </source>
</evidence>
<proteinExistence type="predicted"/>
<accession>A0AAN8ZRX5</accession>
<feature type="region of interest" description="Disordered" evidence="1">
    <location>
        <begin position="1"/>
        <end position="31"/>
    </location>
</feature>
<feature type="compositionally biased region" description="Polar residues" evidence="1">
    <location>
        <begin position="1"/>
        <end position="11"/>
    </location>
</feature>
<organism evidence="2 3">
    <name type="scientific">Halocaridina rubra</name>
    <name type="common">Hawaiian red shrimp</name>
    <dbReference type="NCBI Taxonomy" id="373956"/>
    <lineage>
        <taxon>Eukaryota</taxon>
        <taxon>Metazoa</taxon>
        <taxon>Ecdysozoa</taxon>
        <taxon>Arthropoda</taxon>
        <taxon>Crustacea</taxon>
        <taxon>Multicrustacea</taxon>
        <taxon>Malacostraca</taxon>
        <taxon>Eumalacostraca</taxon>
        <taxon>Eucarida</taxon>
        <taxon>Decapoda</taxon>
        <taxon>Pleocyemata</taxon>
        <taxon>Caridea</taxon>
        <taxon>Atyoidea</taxon>
        <taxon>Atyidae</taxon>
        <taxon>Halocaridina</taxon>
    </lineage>
</organism>
<protein>
    <submittedName>
        <fullName evidence="2">Uncharacterized protein</fullName>
    </submittedName>
</protein>
<dbReference type="AlphaFoldDB" id="A0AAN8ZRX5"/>
<dbReference type="EMBL" id="JAXCGZ010019494">
    <property type="protein sequence ID" value="KAK7066051.1"/>
    <property type="molecule type" value="Genomic_DNA"/>
</dbReference>
<dbReference type="Proteomes" id="UP001381693">
    <property type="component" value="Unassembled WGS sequence"/>
</dbReference>
<gene>
    <name evidence="2" type="ORF">SK128_021980</name>
</gene>
<feature type="non-terminal residue" evidence="2">
    <location>
        <position position="84"/>
    </location>
</feature>
<sequence length="84" mass="9502">MRISMILTNENSPRKRVTNSENSDSQHVRDTPITPLSSLEIMDWHNSPHSMLLSSSSGCRGKMLLSCKAQHPQLAYSHRFCSCK</sequence>
<evidence type="ECO:0000256" key="1">
    <source>
        <dbReference type="SAM" id="MobiDB-lite"/>
    </source>
</evidence>
<reference evidence="2 3" key="1">
    <citation type="submission" date="2023-11" db="EMBL/GenBank/DDBJ databases">
        <title>Halocaridina rubra genome assembly.</title>
        <authorList>
            <person name="Smith C."/>
        </authorList>
    </citation>
    <scope>NUCLEOTIDE SEQUENCE [LARGE SCALE GENOMIC DNA]</scope>
    <source>
        <strain evidence="2">EP-1</strain>
        <tissue evidence="2">Whole</tissue>
    </source>
</reference>